<dbReference type="Pfam" id="PF00293">
    <property type="entry name" value="NUDIX"/>
    <property type="match status" value="1"/>
</dbReference>
<evidence type="ECO:0000313" key="5">
    <source>
        <dbReference type="Proteomes" id="UP000053058"/>
    </source>
</evidence>
<evidence type="ECO:0000256" key="1">
    <source>
        <dbReference type="ARBA" id="ARBA00005582"/>
    </source>
</evidence>
<keyword evidence="2 4" id="KW-0378">Hydrolase</keyword>
<dbReference type="PATRIC" id="fig|1360.105.peg.94"/>
<dbReference type="AlphaFoldDB" id="A0A0V8CNX4"/>
<dbReference type="SUPFAM" id="SSF55811">
    <property type="entry name" value="Nudix"/>
    <property type="match status" value="1"/>
</dbReference>
<dbReference type="Proteomes" id="UP000053058">
    <property type="component" value="Unassembled WGS sequence"/>
</dbReference>
<dbReference type="InterPro" id="IPR000086">
    <property type="entry name" value="NUDIX_hydrolase_dom"/>
</dbReference>
<protein>
    <submittedName>
        <fullName evidence="4">Dihydroneopterin triphosphate pyrophosphohydrolase</fullName>
    </submittedName>
</protein>
<proteinExistence type="inferred from homology"/>
<dbReference type="GO" id="GO:0016787">
    <property type="term" value="F:hydrolase activity"/>
    <property type="evidence" value="ECO:0007669"/>
    <property type="project" value="UniProtKB-KW"/>
</dbReference>
<dbReference type="InterPro" id="IPR015797">
    <property type="entry name" value="NUDIX_hydrolase-like_dom_sf"/>
</dbReference>
<organism evidence="4 5">
    <name type="scientific">Lactococcus lactis subsp. lactis</name>
    <name type="common">Streptococcus lactis</name>
    <dbReference type="NCBI Taxonomy" id="1360"/>
    <lineage>
        <taxon>Bacteria</taxon>
        <taxon>Bacillati</taxon>
        <taxon>Bacillota</taxon>
        <taxon>Bacilli</taxon>
        <taxon>Lactobacillales</taxon>
        <taxon>Streptococcaceae</taxon>
        <taxon>Lactococcus</taxon>
    </lineage>
</organism>
<name>A0A0V8CNX4_LACLL</name>
<dbReference type="Gene3D" id="3.90.79.10">
    <property type="entry name" value="Nucleoside Triphosphate Pyrophosphohydrolase"/>
    <property type="match status" value="1"/>
</dbReference>
<dbReference type="PROSITE" id="PS51462">
    <property type="entry name" value="NUDIX"/>
    <property type="match status" value="1"/>
</dbReference>
<reference evidence="5" key="1">
    <citation type="submission" date="2015-10" db="EMBL/GenBank/DDBJ databases">
        <title>Draft Genome Sequences of 11 Lactococcus lactis subspecies cremoris strains.</title>
        <authorList>
            <person name="Wels M."/>
            <person name="Backus L."/>
            <person name="Boekhorst J."/>
            <person name="Dijkstra A."/>
            <person name="Beerthuizen M."/>
            <person name="Kelly W."/>
            <person name="Siezen R."/>
            <person name="Bachmann H."/>
            <person name="Van Hijum S."/>
        </authorList>
    </citation>
    <scope>NUCLEOTIDE SEQUENCE [LARGE SCALE GENOMIC DNA]</scope>
    <source>
        <strain evidence="5">KF282</strain>
    </source>
</reference>
<sequence length="165" mass="19129">MNEDLIAEIQALSAIGSEEKFSGIIRLLKNSTLELRGKKNPDLQLSASALVFKNHKLFFIEHPYQKELLLPAGHVELGEKPLETAIREFHEETGFSASESGKLVDVNLINIPYNKIKNEKEHQHIDFRFLLELKEKEADLAELPFFLLDRTEAPDEFKKYYQYKR</sequence>
<evidence type="ECO:0000313" key="4">
    <source>
        <dbReference type="EMBL" id="KSU02815.1"/>
    </source>
</evidence>
<feature type="domain" description="Nudix hydrolase" evidence="3">
    <location>
        <begin position="42"/>
        <end position="165"/>
    </location>
</feature>
<dbReference type="PANTHER" id="PTHR43736">
    <property type="entry name" value="ADP-RIBOSE PYROPHOSPHATASE"/>
    <property type="match status" value="1"/>
</dbReference>
<dbReference type="RefSeq" id="WP_058219959.1">
    <property type="nucleotide sequence ID" value="NZ_LKLN01000076.1"/>
</dbReference>
<comment type="caution">
    <text evidence="4">The sequence shown here is derived from an EMBL/GenBank/DDBJ whole genome shotgun (WGS) entry which is preliminary data.</text>
</comment>
<dbReference type="EMBL" id="LKLN01000076">
    <property type="protein sequence ID" value="KSU02815.1"/>
    <property type="molecule type" value="Genomic_DNA"/>
</dbReference>
<comment type="similarity">
    <text evidence="1">Belongs to the Nudix hydrolase family.</text>
</comment>
<evidence type="ECO:0000259" key="3">
    <source>
        <dbReference type="PROSITE" id="PS51462"/>
    </source>
</evidence>
<gene>
    <name evidence="4" type="ORF">KF282_2019</name>
</gene>
<evidence type="ECO:0000256" key="2">
    <source>
        <dbReference type="ARBA" id="ARBA00022801"/>
    </source>
</evidence>
<accession>A0A0V8CNX4</accession>
<dbReference type="PROSITE" id="PS00893">
    <property type="entry name" value="NUDIX_BOX"/>
    <property type="match status" value="1"/>
</dbReference>
<dbReference type="PANTHER" id="PTHR43736:SF1">
    <property type="entry name" value="DIHYDRONEOPTERIN TRIPHOSPHATE DIPHOSPHATASE"/>
    <property type="match status" value="1"/>
</dbReference>
<dbReference type="InterPro" id="IPR020084">
    <property type="entry name" value="NUDIX_hydrolase_CS"/>
</dbReference>